<dbReference type="Gene3D" id="3.40.630.30">
    <property type="match status" value="1"/>
</dbReference>
<dbReference type="Pfam" id="PF00583">
    <property type="entry name" value="Acetyltransf_1"/>
    <property type="match status" value="1"/>
</dbReference>
<keyword evidence="3" id="KW-1185">Reference proteome</keyword>
<dbReference type="Proteomes" id="UP000202440">
    <property type="component" value="Chromosome"/>
</dbReference>
<dbReference type="AlphaFoldDB" id="A0A222FMC2"/>
<dbReference type="InterPro" id="IPR000182">
    <property type="entry name" value="GNAT_dom"/>
</dbReference>
<evidence type="ECO:0000313" key="3">
    <source>
        <dbReference type="Proteomes" id="UP000202440"/>
    </source>
</evidence>
<dbReference type="InterPro" id="IPR050276">
    <property type="entry name" value="MshD_Acetyltransferase"/>
</dbReference>
<accession>A0A222FMC2</accession>
<organism evidence="2 3">
    <name type="scientific">Bacterioplanes sanyensis</name>
    <dbReference type="NCBI Taxonomy" id="1249553"/>
    <lineage>
        <taxon>Bacteria</taxon>
        <taxon>Pseudomonadati</taxon>
        <taxon>Pseudomonadota</taxon>
        <taxon>Gammaproteobacteria</taxon>
        <taxon>Oceanospirillales</taxon>
        <taxon>Oceanospirillaceae</taxon>
        <taxon>Bacterioplanes</taxon>
    </lineage>
</organism>
<feature type="domain" description="N-acetyltransferase" evidence="1">
    <location>
        <begin position="4"/>
        <end position="163"/>
    </location>
</feature>
<evidence type="ECO:0000259" key="1">
    <source>
        <dbReference type="PROSITE" id="PS51186"/>
    </source>
</evidence>
<gene>
    <name evidence="2" type="ORF">CHH28_12975</name>
</gene>
<dbReference type="PROSITE" id="PS51186">
    <property type="entry name" value="GNAT"/>
    <property type="match status" value="1"/>
</dbReference>
<evidence type="ECO:0000313" key="2">
    <source>
        <dbReference type="EMBL" id="ASP39531.1"/>
    </source>
</evidence>
<dbReference type="EMBL" id="CP022530">
    <property type="protein sequence ID" value="ASP39531.1"/>
    <property type="molecule type" value="Genomic_DNA"/>
</dbReference>
<dbReference type="PANTHER" id="PTHR43617:SF34">
    <property type="entry name" value="PUTATIVE-RELATED"/>
    <property type="match status" value="1"/>
</dbReference>
<proteinExistence type="predicted"/>
<protein>
    <submittedName>
        <fullName evidence="2">GNAT family N-acetyltransferase</fullName>
    </submittedName>
</protein>
<dbReference type="CDD" id="cd04301">
    <property type="entry name" value="NAT_SF"/>
    <property type="match status" value="1"/>
</dbReference>
<reference evidence="2 3" key="1">
    <citation type="submission" date="2017-07" db="EMBL/GenBank/DDBJ databases">
        <title>Annotated genome sequence of Bacterioplanes sanyensis isolated from Red Sea.</title>
        <authorList>
            <person name="Rehman Z.U."/>
        </authorList>
    </citation>
    <scope>NUCLEOTIDE SEQUENCE [LARGE SCALE GENOMIC DNA]</scope>
    <source>
        <strain evidence="2 3">NV9</strain>
    </source>
</reference>
<dbReference type="InterPro" id="IPR016181">
    <property type="entry name" value="Acyl_CoA_acyltransferase"/>
</dbReference>
<name>A0A222FMC2_9GAMM</name>
<dbReference type="PANTHER" id="PTHR43617">
    <property type="entry name" value="L-AMINO ACID N-ACETYLTRANSFERASE"/>
    <property type="match status" value="1"/>
</dbReference>
<dbReference type="KEGG" id="bsan:CHH28_12975"/>
<keyword evidence="2" id="KW-0808">Transferase</keyword>
<dbReference type="SUPFAM" id="SSF55729">
    <property type="entry name" value="Acyl-CoA N-acyltransferases (Nat)"/>
    <property type="match status" value="1"/>
</dbReference>
<dbReference type="GO" id="GO:0016747">
    <property type="term" value="F:acyltransferase activity, transferring groups other than amino-acyl groups"/>
    <property type="evidence" value="ECO:0007669"/>
    <property type="project" value="InterPro"/>
</dbReference>
<sequence>MLRIEFRHILAEDLELQKDLLFIALWTPAHVPGPSRDILQSPRVREYYQDWGRQGDIGLFAIDADQTVLGFVQLRQKYCITKDYAELPELAIAVLPSHQGQGLGACLLDEIMARVMSSVKGIRLGVNPENQAAIALYKSRNFEFYANPEGAYPQMVWLNNKGSDD</sequence>